<evidence type="ECO:0000313" key="8">
    <source>
        <dbReference type="Proteomes" id="UP001204144"/>
    </source>
</evidence>
<feature type="domain" description="Multidrug resistance protein MdtA-like C-terminal permuted SH3" evidence="6">
    <location>
        <begin position="319"/>
        <end position="376"/>
    </location>
</feature>
<keyword evidence="2" id="KW-0813">Transport</keyword>
<feature type="domain" description="CusB-like barrel-sandwich hybrid" evidence="4">
    <location>
        <begin position="109"/>
        <end position="233"/>
    </location>
</feature>
<dbReference type="EMBL" id="RJUF01000001">
    <property type="protein sequence ID" value="MCP9761506.1"/>
    <property type="molecule type" value="Genomic_DNA"/>
</dbReference>
<dbReference type="GO" id="GO:0030288">
    <property type="term" value="C:outer membrane-bounded periplasmic space"/>
    <property type="evidence" value="ECO:0007669"/>
    <property type="project" value="TreeGrafter"/>
</dbReference>
<sequence length="397" mass="44417">MKPTIIFLTILMLFLSCKDKKMAHTDHNTYYTCSMHPQVVSDKMGTCPICHMDLVMVKKQSNLKAGEIYLNDEQLRLGNIKTDTLSVGTLNEKIVLTGVLNYNQNERQSVSSRIMGRIDKLYYKTVGDYVTAGSPLYEIYSEELNNAKQEYILAINQKKKFNKAIISIDEIIAAATNKLLLWGMSKNQIKELEQTQKTSNTTTFYSPSSGYFTSIAVQEGSYVMEGGNIVDIANLSTLWVETQAYSSQLSFLQKNSSSKILIPDLDNLEMNAKVEFINPELNSNSRINTVRFAIANNTQKLKPGMPVYVIIKNPSVHSITLPADAVIRDSKSATVWVQTGKNTFTSKMVEIGIENENRIEIKSGLDIKDIVVTSGAYLLNSEFVFKNGTDPMAGMKM</sequence>
<keyword evidence="8" id="KW-1185">Reference proteome</keyword>
<dbReference type="InterPro" id="IPR051909">
    <property type="entry name" value="MFP_Cation_Efflux"/>
</dbReference>
<comment type="similarity">
    <text evidence="1">Belongs to the membrane fusion protein (MFP) (TC 8.A.1) family.</text>
</comment>
<dbReference type="SUPFAM" id="SSF111369">
    <property type="entry name" value="HlyD-like secretion proteins"/>
    <property type="match status" value="1"/>
</dbReference>
<dbReference type="InterPro" id="IPR058790">
    <property type="entry name" value="BSH_CusB"/>
</dbReference>
<dbReference type="GO" id="GO:0015679">
    <property type="term" value="P:plasma membrane copper ion transport"/>
    <property type="evidence" value="ECO:0007669"/>
    <property type="project" value="TreeGrafter"/>
</dbReference>
<accession>A0AAE3GZY3</accession>
<dbReference type="NCBIfam" id="TIGR01730">
    <property type="entry name" value="RND_mfp"/>
    <property type="match status" value="1"/>
</dbReference>
<dbReference type="Proteomes" id="UP001204144">
    <property type="component" value="Unassembled WGS sequence"/>
</dbReference>
<dbReference type="GO" id="GO:0022857">
    <property type="term" value="F:transmembrane transporter activity"/>
    <property type="evidence" value="ECO:0007669"/>
    <property type="project" value="InterPro"/>
</dbReference>
<dbReference type="Pfam" id="PF25967">
    <property type="entry name" value="RND-MFP_C"/>
    <property type="match status" value="1"/>
</dbReference>
<reference evidence="7 8" key="1">
    <citation type="submission" date="2018-11" db="EMBL/GenBank/DDBJ databases">
        <title>Novel bacteria species description.</title>
        <authorList>
            <person name="Han J.-H."/>
        </authorList>
    </citation>
    <scope>NUCLEOTIDE SEQUENCE [LARGE SCALE GENOMIC DNA]</scope>
    <source>
        <strain evidence="7 8">KCTC23259</strain>
    </source>
</reference>
<evidence type="ECO:0000313" key="7">
    <source>
        <dbReference type="EMBL" id="MCP9761506.1"/>
    </source>
</evidence>
<name>A0AAE3GZY3_9BACT</name>
<dbReference type="PANTHER" id="PTHR30097:SF15">
    <property type="entry name" value="CATION EFFLUX SYSTEM PROTEIN CUSB"/>
    <property type="match status" value="1"/>
</dbReference>
<evidence type="ECO:0000259" key="3">
    <source>
        <dbReference type="Pfam" id="PF19335"/>
    </source>
</evidence>
<protein>
    <submittedName>
        <fullName evidence="7">Efflux RND transporter periplasmic adaptor subunit</fullName>
    </submittedName>
</protein>
<comment type="caution">
    <text evidence="7">The sequence shown here is derived from an EMBL/GenBank/DDBJ whole genome shotgun (WGS) entry which is preliminary data.</text>
</comment>
<dbReference type="GO" id="GO:0046914">
    <property type="term" value="F:transition metal ion binding"/>
    <property type="evidence" value="ECO:0007669"/>
    <property type="project" value="TreeGrafter"/>
</dbReference>
<organism evidence="7 8">
    <name type="scientific">Lacihabitans soyangensis</name>
    <dbReference type="NCBI Taxonomy" id="869394"/>
    <lineage>
        <taxon>Bacteria</taxon>
        <taxon>Pseudomonadati</taxon>
        <taxon>Bacteroidota</taxon>
        <taxon>Cytophagia</taxon>
        <taxon>Cytophagales</taxon>
        <taxon>Leadbetterellaceae</taxon>
        <taxon>Lacihabitans</taxon>
    </lineage>
</organism>
<dbReference type="InterPro" id="IPR058627">
    <property type="entry name" value="MdtA-like_C"/>
</dbReference>
<dbReference type="RefSeq" id="WP_255035241.1">
    <property type="nucleotide sequence ID" value="NZ_RJUF01000001.1"/>
</dbReference>
<dbReference type="PANTHER" id="PTHR30097">
    <property type="entry name" value="CATION EFFLUX SYSTEM PROTEIN CUSB"/>
    <property type="match status" value="1"/>
</dbReference>
<dbReference type="InterPro" id="IPR045800">
    <property type="entry name" value="HMBD"/>
</dbReference>
<dbReference type="AlphaFoldDB" id="A0AAE3GZY3"/>
<evidence type="ECO:0000259" key="4">
    <source>
        <dbReference type="Pfam" id="PF25919"/>
    </source>
</evidence>
<feature type="domain" description="CusB-like beta-barrel" evidence="5">
    <location>
        <begin position="237"/>
        <end position="313"/>
    </location>
</feature>
<dbReference type="GO" id="GO:0060003">
    <property type="term" value="P:copper ion export"/>
    <property type="evidence" value="ECO:0007669"/>
    <property type="project" value="TreeGrafter"/>
</dbReference>
<dbReference type="GO" id="GO:0016020">
    <property type="term" value="C:membrane"/>
    <property type="evidence" value="ECO:0007669"/>
    <property type="project" value="InterPro"/>
</dbReference>
<feature type="domain" description="Heavy metal binding" evidence="3">
    <location>
        <begin position="30"/>
        <end position="57"/>
    </location>
</feature>
<evidence type="ECO:0000256" key="2">
    <source>
        <dbReference type="ARBA" id="ARBA00022448"/>
    </source>
</evidence>
<dbReference type="PROSITE" id="PS51257">
    <property type="entry name" value="PROKAR_LIPOPROTEIN"/>
    <property type="match status" value="1"/>
</dbReference>
<dbReference type="Gene3D" id="2.40.30.170">
    <property type="match status" value="1"/>
</dbReference>
<dbReference type="Gene3D" id="2.40.420.20">
    <property type="match status" value="1"/>
</dbReference>
<dbReference type="Pfam" id="PF25919">
    <property type="entry name" value="BSH_CusB"/>
    <property type="match status" value="1"/>
</dbReference>
<evidence type="ECO:0000259" key="5">
    <source>
        <dbReference type="Pfam" id="PF25954"/>
    </source>
</evidence>
<evidence type="ECO:0000256" key="1">
    <source>
        <dbReference type="ARBA" id="ARBA00009477"/>
    </source>
</evidence>
<dbReference type="InterPro" id="IPR058792">
    <property type="entry name" value="Beta-barrel_RND_2"/>
</dbReference>
<dbReference type="Pfam" id="PF19335">
    <property type="entry name" value="HMBD"/>
    <property type="match status" value="1"/>
</dbReference>
<proteinExistence type="inferred from homology"/>
<evidence type="ECO:0000259" key="6">
    <source>
        <dbReference type="Pfam" id="PF25967"/>
    </source>
</evidence>
<dbReference type="Pfam" id="PF25954">
    <property type="entry name" value="Beta-barrel_RND_2"/>
    <property type="match status" value="1"/>
</dbReference>
<gene>
    <name evidence="7" type="ORF">EGI31_00965</name>
</gene>
<dbReference type="InterPro" id="IPR006143">
    <property type="entry name" value="RND_pump_MFP"/>
</dbReference>